<sequence length="507" mass="58284">MGFNFYSLRQRLTVFTVFIFLQFFALPLLIPVFLLFGLYRFFVQILAVLFRRDLVSYVRGPGIPMALEHLTVKNSKFNVIVVAIFEGNLTLEQVLGIVEKRAADMVKPNGEKLYPELHQYWVNFMGYLFWKWDENFSFKNHIRNYEPDNLRESRPLREKDMEQILSELMPMKWTAGQSPWEAIRISNYIPTGKSEPHLAMLIRFHHTIGDGFSVKELFENFGGVQFKTPQMEAVKYKWWKRILRFIYLAIKMPLDMARQITNSVDGSSSLHVLDQKLSREYYTCVMQEEIPTKMIKEIAGRTHAKYTSVLYTAMIGGMRKVLEQANMKVPKSMACLVPLPLPARPEGLINHMWVFALKLPIGVDSQKERLRIIDAQFQGVRSNGTIVVYLMAYKLMFLIPTPLLSFAFNRIQATMGSSVFPGPEIGVEDYLGSKLVDVFFHLGNPSGKMGIVGCTMSAMGRQHFMYMVDKTISPPEHIFNSIGTHTAQELDSLYNTFEGQDNPGFIV</sequence>
<dbReference type="AlphaFoldDB" id="A0A8J2LQ25"/>
<protein>
    <recommendedName>
        <fullName evidence="4">Diacylglycerol O-acyltransferase</fullName>
    </recommendedName>
</protein>
<accession>A0A8J2LQ25</accession>
<evidence type="ECO:0000256" key="1">
    <source>
        <dbReference type="SAM" id="Phobius"/>
    </source>
</evidence>
<keyword evidence="1" id="KW-0472">Membrane</keyword>
<dbReference type="EMBL" id="CAJVCH010571119">
    <property type="protein sequence ID" value="CAG7836659.1"/>
    <property type="molecule type" value="Genomic_DNA"/>
</dbReference>
<evidence type="ECO:0000313" key="2">
    <source>
        <dbReference type="EMBL" id="CAG7836659.1"/>
    </source>
</evidence>
<organism evidence="2 3">
    <name type="scientific">Allacma fusca</name>
    <dbReference type="NCBI Taxonomy" id="39272"/>
    <lineage>
        <taxon>Eukaryota</taxon>
        <taxon>Metazoa</taxon>
        <taxon>Ecdysozoa</taxon>
        <taxon>Arthropoda</taxon>
        <taxon>Hexapoda</taxon>
        <taxon>Collembola</taxon>
        <taxon>Symphypleona</taxon>
        <taxon>Sminthuridae</taxon>
        <taxon>Allacma</taxon>
    </lineage>
</organism>
<dbReference type="Proteomes" id="UP000708208">
    <property type="component" value="Unassembled WGS sequence"/>
</dbReference>
<gene>
    <name evidence="2" type="ORF">AFUS01_LOCUS45884</name>
</gene>
<reference evidence="2" key="1">
    <citation type="submission" date="2021-06" db="EMBL/GenBank/DDBJ databases">
        <authorList>
            <person name="Hodson N. C."/>
            <person name="Mongue J. A."/>
            <person name="Jaron S. K."/>
        </authorList>
    </citation>
    <scope>NUCLEOTIDE SEQUENCE</scope>
</reference>
<comment type="caution">
    <text evidence="2">The sequence shown here is derived from an EMBL/GenBank/DDBJ whole genome shotgun (WGS) entry which is preliminary data.</text>
</comment>
<proteinExistence type="predicted"/>
<evidence type="ECO:0008006" key="4">
    <source>
        <dbReference type="Google" id="ProtNLM"/>
    </source>
</evidence>
<keyword evidence="1" id="KW-0812">Transmembrane</keyword>
<keyword evidence="3" id="KW-1185">Reference proteome</keyword>
<feature type="transmembrane region" description="Helical" evidence="1">
    <location>
        <begin position="12"/>
        <end position="42"/>
    </location>
</feature>
<keyword evidence="1" id="KW-1133">Transmembrane helix</keyword>
<evidence type="ECO:0000313" key="3">
    <source>
        <dbReference type="Proteomes" id="UP000708208"/>
    </source>
</evidence>
<feature type="transmembrane region" description="Helical" evidence="1">
    <location>
        <begin position="386"/>
        <end position="408"/>
    </location>
</feature>
<dbReference type="OrthoDB" id="619536at2759"/>
<name>A0A8J2LQ25_9HEXA</name>